<reference evidence="1" key="1">
    <citation type="journal article" date="2012" name="Nature">
        <title>The tomato genome sequence provides insights into fleshy fruit evolution.</title>
        <authorList>
            <consortium name="Tomato Genome Consortium"/>
        </authorList>
    </citation>
    <scope>NUCLEOTIDE SEQUENCE [LARGE SCALE GENOMIC DNA]</scope>
    <source>
        <strain evidence="1">cv. Heinz 1706</strain>
    </source>
</reference>
<evidence type="ECO:0000313" key="1">
    <source>
        <dbReference type="EnsemblPlants" id="Solyc08g076497.1.1"/>
    </source>
</evidence>
<dbReference type="EnsemblPlants" id="Solyc08g076497.1.1">
    <property type="protein sequence ID" value="Solyc08g076497.1.1"/>
    <property type="gene ID" value="Solyc08g076497.1"/>
</dbReference>
<sequence>MSQEIYTLLVKINVPLDVVAIKQENTSIYALRVLIKEFQLSTCSRPPVLSKIVGNERTPSLQPKGLTLDVIP</sequence>
<proteinExistence type="predicted"/>
<evidence type="ECO:0000313" key="2">
    <source>
        <dbReference type="Proteomes" id="UP000004994"/>
    </source>
</evidence>
<reference evidence="1" key="2">
    <citation type="submission" date="2019-01" db="UniProtKB">
        <authorList>
            <consortium name="EnsemblPlants"/>
        </authorList>
    </citation>
    <scope>IDENTIFICATION</scope>
    <source>
        <strain evidence="1">cv. Heinz 1706</strain>
    </source>
</reference>
<protein>
    <submittedName>
        <fullName evidence="1">Uncharacterized protein</fullName>
    </submittedName>
</protein>
<dbReference type="Gramene" id="Solyc08g076497.1.1">
    <property type="protein sequence ID" value="Solyc08g076497.1.1"/>
    <property type="gene ID" value="Solyc08g076497.1"/>
</dbReference>
<accession>A0A3Q7HR49</accession>
<dbReference type="InParanoid" id="A0A3Q7HR49"/>
<name>A0A3Q7HR49_SOLLC</name>
<keyword evidence="2" id="KW-1185">Reference proteome</keyword>
<organism evidence="1">
    <name type="scientific">Solanum lycopersicum</name>
    <name type="common">Tomato</name>
    <name type="synonym">Lycopersicon esculentum</name>
    <dbReference type="NCBI Taxonomy" id="4081"/>
    <lineage>
        <taxon>Eukaryota</taxon>
        <taxon>Viridiplantae</taxon>
        <taxon>Streptophyta</taxon>
        <taxon>Embryophyta</taxon>
        <taxon>Tracheophyta</taxon>
        <taxon>Spermatophyta</taxon>
        <taxon>Magnoliopsida</taxon>
        <taxon>eudicotyledons</taxon>
        <taxon>Gunneridae</taxon>
        <taxon>Pentapetalae</taxon>
        <taxon>asterids</taxon>
        <taxon>lamiids</taxon>
        <taxon>Solanales</taxon>
        <taxon>Solanaceae</taxon>
        <taxon>Solanoideae</taxon>
        <taxon>Solaneae</taxon>
        <taxon>Solanum</taxon>
        <taxon>Solanum subgen. Lycopersicon</taxon>
    </lineage>
</organism>
<dbReference type="AlphaFoldDB" id="A0A3Q7HR49"/>
<dbReference type="Proteomes" id="UP000004994">
    <property type="component" value="Chromosome 8"/>
</dbReference>